<dbReference type="GO" id="GO:0005615">
    <property type="term" value="C:extracellular space"/>
    <property type="evidence" value="ECO:0007669"/>
    <property type="project" value="TreeGrafter"/>
</dbReference>
<sequence>MKKVNLEEVYRNLREGKVENHFEKNLSTPNWDSSSDLPEIGSLVQHESNASDHVTTKAGMPDVVWSEEYQVSLMAEHFKAFDILREDGYLTGELLCYLIDFQEKQDYNYVDNIKMGVLTRQRQPKEAAYLLRQRYYSLAQELNNASLPDDILPYISSSFSASFMKLEL</sequence>
<dbReference type="Gene3D" id="3.20.20.80">
    <property type="entry name" value="Glycosidases"/>
    <property type="match status" value="1"/>
</dbReference>
<dbReference type="EMBL" id="OE003314">
    <property type="protein sequence ID" value="CAD7460010.1"/>
    <property type="molecule type" value="Genomic_DNA"/>
</dbReference>
<dbReference type="PANTHER" id="PTHR10066">
    <property type="entry name" value="BETA-GLUCURONIDASE"/>
    <property type="match status" value="1"/>
</dbReference>
<dbReference type="GO" id="GO:0030246">
    <property type="term" value="F:carbohydrate binding"/>
    <property type="evidence" value="ECO:0007669"/>
    <property type="project" value="TreeGrafter"/>
</dbReference>
<dbReference type="Pfam" id="PF02836">
    <property type="entry name" value="Glyco_hydro_2_C"/>
    <property type="match status" value="1"/>
</dbReference>
<reference evidence="3" key="1">
    <citation type="submission" date="2020-11" db="EMBL/GenBank/DDBJ databases">
        <authorList>
            <person name="Tran Van P."/>
        </authorList>
    </citation>
    <scope>NUCLEOTIDE SEQUENCE</scope>
</reference>
<evidence type="ECO:0000256" key="1">
    <source>
        <dbReference type="ARBA" id="ARBA00007401"/>
    </source>
</evidence>
<feature type="domain" description="Glycoside hydrolase family 2 catalytic" evidence="2">
    <location>
        <begin position="22"/>
        <end position="138"/>
    </location>
</feature>
<dbReference type="PANTHER" id="PTHR10066:SF67">
    <property type="entry name" value="BETA-GLUCURONIDASE"/>
    <property type="match status" value="1"/>
</dbReference>
<dbReference type="GO" id="GO:0019391">
    <property type="term" value="P:glucuronoside catabolic process"/>
    <property type="evidence" value="ECO:0007669"/>
    <property type="project" value="TreeGrafter"/>
</dbReference>
<dbReference type="GO" id="GO:0004566">
    <property type="term" value="F:beta-glucuronidase activity"/>
    <property type="evidence" value="ECO:0007669"/>
    <property type="project" value="TreeGrafter"/>
</dbReference>
<dbReference type="GO" id="GO:0005975">
    <property type="term" value="P:carbohydrate metabolic process"/>
    <property type="evidence" value="ECO:0007669"/>
    <property type="project" value="InterPro"/>
</dbReference>
<dbReference type="InterPro" id="IPR017853">
    <property type="entry name" value="GH"/>
</dbReference>
<gene>
    <name evidence="3" type="ORF">TTEB3V08_LOCUS7956</name>
</gene>
<evidence type="ECO:0000313" key="3">
    <source>
        <dbReference type="EMBL" id="CAD7460010.1"/>
    </source>
</evidence>
<dbReference type="SUPFAM" id="SSF51445">
    <property type="entry name" value="(Trans)glycosidases"/>
    <property type="match status" value="1"/>
</dbReference>
<accession>A0A7R9IKF2</accession>
<name>A0A7R9IKF2_9NEOP</name>
<comment type="similarity">
    <text evidence="1">Belongs to the glycosyl hydrolase 2 family.</text>
</comment>
<dbReference type="InterPro" id="IPR006103">
    <property type="entry name" value="Glyco_hydro_2_cat"/>
</dbReference>
<organism evidence="3">
    <name type="scientific">Timema tahoe</name>
    <dbReference type="NCBI Taxonomy" id="61484"/>
    <lineage>
        <taxon>Eukaryota</taxon>
        <taxon>Metazoa</taxon>
        <taxon>Ecdysozoa</taxon>
        <taxon>Arthropoda</taxon>
        <taxon>Hexapoda</taxon>
        <taxon>Insecta</taxon>
        <taxon>Pterygota</taxon>
        <taxon>Neoptera</taxon>
        <taxon>Polyneoptera</taxon>
        <taxon>Phasmatodea</taxon>
        <taxon>Timematodea</taxon>
        <taxon>Timematoidea</taxon>
        <taxon>Timematidae</taxon>
        <taxon>Timema</taxon>
    </lineage>
</organism>
<evidence type="ECO:0000259" key="2">
    <source>
        <dbReference type="Pfam" id="PF02836"/>
    </source>
</evidence>
<proteinExistence type="inferred from homology"/>
<dbReference type="AlphaFoldDB" id="A0A7R9IKF2"/>
<protein>
    <recommendedName>
        <fullName evidence="2">Glycoside hydrolase family 2 catalytic domain-containing protein</fullName>
    </recommendedName>
</protein>